<evidence type="ECO:0000313" key="2">
    <source>
        <dbReference type="Proteomes" id="UP000288429"/>
    </source>
</evidence>
<dbReference type="AlphaFoldDB" id="A0A428UFC9"/>
<reference evidence="1 2" key="1">
    <citation type="submission" date="2017-06" db="EMBL/GenBank/DDBJ databases">
        <title>Cmopartive genomic analysis of Ambrosia Fusariam Clade fungi.</title>
        <authorList>
            <person name="Stajich J.E."/>
            <person name="Carrillo J."/>
            <person name="Kijimoto T."/>
            <person name="Eskalen A."/>
            <person name="O'Donnell K."/>
            <person name="Kasson M."/>
        </authorList>
    </citation>
    <scope>NUCLEOTIDE SEQUENCE [LARGE SCALE GENOMIC DNA]</scope>
    <source>
        <strain evidence="1 2">NRRL 20438</strain>
    </source>
</reference>
<evidence type="ECO:0000313" key="1">
    <source>
        <dbReference type="EMBL" id="RSM12999.1"/>
    </source>
</evidence>
<proteinExistence type="predicted"/>
<gene>
    <name evidence="1" type="ORF">CDV31_006100</name>
</gene>
<comment type="caution">
    <text evidence="1">The sequence shown here is derived from an EMBL/GenBank/DDBJ whole genome shotgun (WGS) entry which is preliminary data.</text>
</comment>
<accession>A0A428UFC9</accession>
<sequence>MWRLYRVRIMIAPATILFWSIRSGLLYNRTGKIIDIQHSSHTSIRDTQQWALYLDIVNLTARDSEAIVP</sequence>
<protein>
    <submittedName>
        <fullName evidence="1">Uncharacterized protein</fullName>
    </submittedName>
</protein>
<organism evidence="1 2">
    <name type="scientific">Fusarium ambrosium</name>
    <dbReference type="NCBI Taxonomy" id="131363"/>
    <lineage>
        <taxon>Eukaryota</taxon>
        <taxon>Fungi</taxon>
        <taxon>Dikarya</taxon>
        <taxon>Ascomycota</taxon>
        <taxon>Pezizomycotina</taxon>
        <taxon>Sordariomycetes</taxon>
        <taxon>Hypocreomycetidae</taxon>
        <taxon>Hypocreales</taxon>
        <taxon>Nectriaceae</taxon>
        <taxon>Fusarium</taxon>
        <taxon>Fusarium solani species complex</taxon>
    </lineage>
</organism>
<name>A0A428UFC9_9HYPO</name>
<keyword evidence="2" id="KW-1185">Reference proteome</keyword>
<dbReference type="EMBL" id="NIZV01000066">
    <property type="protein sequence ID" value="RSM12999.1"/>
    <property type="molecule type" value="Genomic_DNA"/>
</dbReference>
<dbReference type="Proteomes" id="UP000288429">
    <property type="component" value="Unassembled WGS sequence"/>
</dbReference>